<keyword evidence="4 6" id="KW-1133">Transmembrane helix</keyword>
<evidence type="ECO:0000256" key="5">
    <source>
        <dbReference type="ARBA" id="ARBA00023136"/>
    </source>
</evidence>
<evidence type="ECO:0000259" key="7">
    <source>
        <dbReference type="Pfam" id="PF09335"/>
    </source>
</evidence>
<dbReference type="Pfam" id="PF09335">
    <property type="entry name" value="VTT_dom"/>
    <property type="match status" value="1"/>
</dbReference>
<dbReference type="AlphaFoldDB" id="A0A2T5MIZ0"/>
<proteinExistence type="predicted"/>
<feature type="transmembrane region" description="Helical" evidence="6">
    <location>
        <begin position="172"/>
        <end position="191"/>
    </location>
</feature>
<feature type="transmembrane region" description="Helical" evidence="6">
    <location>
        <begin position="49"/>
        <end position="71"/>
    </location>
</feature>
<gene>
    <name evidence="8" type="ORF">CJD38_06975</name>
</gene>
<evidence type="ECO:0000256" key="4">
    <source>
        <dbReference type="ARBA" id="ARBA00022989"/>
    </source>
</evidence>
<keyword evidence="9" id="KW-1185">Reference proteome</keyword>
<sequence length="198" mass="21835">MDWYLAQLATGGYPLIVLLMAIESSFLPLPSELVIPPAAILASRGGELTYVGIVIAGTVGSWIGATFMYWGSRWLGRPLAMRYGRYFMISPEKIEAAERWAAQYGAAGVFISRLLPVIRHLVGIPFGIVKMNFLRYSIFTILGSAIWCTVLTVIGVHAGQDEALMRGDLHQITLWIIVGAAILGALYYFLVHRAMKKT</sequence>
<dbReference type="InterPro" id="IPR051311">
    <property type="entry name" value="DedA_domain"/>
</dbReference>
<dbReference type="GO" id="GO:0005886">
    <property type="term" value="C:plasma membrane"/>
    <property type="evidence" value="ECO:0007669"/>
    <property type="project" value="UniProtKB-SubCell"/>
</dbReference>
<dbReference type="InterPro" id="IPR032816">
    <property type="entry name" value="VTT_dom"/>
</dbReference>
<evidence type="ECO:0000256" key="6">
    <source>
        <dbReference type="SAM" id="Phobius"/>
    </source>
</evidence>
<feature type="transmembrane region" description="Helical" evidence="6">
    <location>
        <begin position="138"/>
        <end position="160"/>
    </location>
</feature>
<comment type="subcellular location">
    <subcellularLocation>
        <location evidence="1">Cell membrane</location>
        <topology evidence="1">Multi-pass membrane protein</topology>
    </subcellularLocation>
</comment>
<evidence type="ECO:0000256" key="1">
    <source>
        <dbReference type="ARBA" id="ARBA00004651"/>
    </source>
</evidence>
<organism evidence="8 9">
    <name type="scientific">Stenotrophobium rhamnosiphilum</name>
    <dbReference type="NCBI Taxonomy" id="2029166"/>
    <lineage>
        <taxon>Bacteria</taxon>
        <taxon>Pseudomonadati</taxon>
        <taxon>Pseudomonadota</taxon>
        <taxon>Gammaproteobacteria</taxon>
        <taxon>Nevskiales</taxon>
        <taxon>Nevskiaceae</taxon>
        <taxon>Stenotrophobium</taxon>
    </lineage>
</organism>
<dbReference type="OrthoDB" id="9780918at2"/>
<evidence type="ECO:0000313" key="8">
    <source>
        <dbReference type="EMBL" id="PTU32542.1"/>
    </source>
</evidence>
<dbReference type="PANTHER" id="PTHR42709:SF6">
    <property type="entry name" value="UNDECAPRENYL PHOSPHATE TRANSPORTER A"/>
    <property type="match status" value="1"/>
</dbReference>
<feature type="transmembrane region" description="Helical" evidence="6">
    <location>
        <begin position="12"/>
        <end position="29"/>
    </location>
</feature>
<evidence type="ECO:0000256" key="2">
    <source>
        <dbReference type="ARBA" id="ARBA00022475"/>
    </source>
</evidence>
<evidence type="ECO:0000313" key="9">
    <source>
        <dbReference type="Proteomes" id="UP000244248"/>
    </source>
</evidence>
<keyword evidence="2" id="KW-1003">Cell membrane</keyword>
<comment type="caution">
    <text evidence="8">The sequence shown here is derived from an EMBL/GenBank/DDBJ whole genome shotgun (WGS) entry which is preliminary data.</text>
</comment>
<name>A0A2T5MIZ0_9GAMM</name>
<dbReference type="EMBL" id="QANS01000002">
    <property type="protein sequence ID" value="PTU32542.1"/>
    <property type="molecule type" value="Genomic_DNA"/>
</dbReference>
<reference evidence="8 9" key="1">
    <citation type="submission" date="2018-04" db="EMBL/GenBank/DDBJ databases">
        <title>Novel species isolated from glacier.</title>
        <authorList>
            <person name="Liu Q."/>
            <person name="Xin Y.-H."/>
        </authorList>
    </citation>
    <scope>NUCLEOTIDE SEQUENCE [LARGE SCALE GENOMIC DNA]</scope>
    <source>
        <strain evidence="8 9">GT1R17</strain>
    </source>
</reference>
<protein>
    <submittedName>
        <fullName evidence="8">DedA family protein</fullName>
    </submittedName>
</protein>
<accession>A0A2T5MIZ0</accession>
<feature type="domain" description="VTT" evidence="7">
    <location>
        <begin position="38"/>
        <end position="155"/>
    </location>
</feature>
<keyword evidence="5 6" id="KW-0472">Membrane</keyword>
<dbReference type="Proteomes" id="UP000244248">
    <property type="component" value="Unassembled WGS sequence"/>
</dbReference>
<keyword evidence="3 6" id="KW-0812">Transmembrane</keyword>
<dbReference type="PANTHER" id="PTHR42709">
    <property type="entry name" value="ALKALINE PHOSPHATASE LIKE PROTEIN"/>
    <property type="match status" value="1"/>
</dbReference>
<evidence type="ECO:0000256" key="3">
    <source>
        <dbReference type="ARBA" id="ARBA00022692"/>
    </source>
</evidence>